<evidence type="ECO:0000256" key="1">
    <source>
        <dbReference type="SAM" id="Phobius"/>
    </source>
</evidence>
<name>A0AA36E1D7_LACSI</name>
<keyword evidence="1" id="KW-0812">Transmembrane</keyword>
<evidence type="ECO:0000313" key="2">
    <source>
        <dbReference type="EMBL" id="CAI9279341.1"/>
    </source>
</evidence>
<feature type="transmembrane region" description="Helical" evidence="1">
    <location>
        <begin position="96"/>
        <end position="114"/>
    </location>
</feature>
<dbReference type="EMBL" id="OX465080">
    <property type="protein sequence ID" value="CAI9279341.1"/>
    <property type="molecule type" value="Genomic_DNA"/>
</dbReference>
<gene>
    <name evidence="2" type="ORF">LSALG_LOCUS19146</name>
</gene>
<feature type="transmembrane region" description="Helical" evidence="1">
    <location>
        <begin position="55"/>
        <end position="76"/>
    </location>
</feature>
<evidence type="ECO:0000313" key="3">
    <source>
        <dbReference type="Proteomes" id="UP001177003"/>
    </source>
</evidence>
<keyword evidence="1" id="KW-0472">Membrane</keyword>
<dbReference type="AlphaFoldDB" id="A0AA36E1D7"/>
<keyword evidence="3" id="KW-1185">Reference proteome</keyword>
<proteinExistence type="predicted"/>
<evidence type="ECO:0008006" key="4">
    <source>
        <dbReference type="Google" id="ProtNLM"/>
    </source>
</evidence>
<dbReference type="Proteomes" id="UP001177003">
    <property type="component" value="Chromosome 4"/>
</dbReference>
<sequence>MSIDNPSSSSYDSTLSMHLCSLLLILFMFISFSCYSNYDSILIVFQGFIDQMKFLFIALIFLLIPFLFFFFFFFNAQRTPTIMVDKEELVAAGYDGSVWGVFLVLIILLFFAFLPL</sequence>
<organism evidence="2 3">
    <name type="scientific">Lactuca saligna</name>
    <name type="common">Willowleaf lettuce</name>
    <dbReference type="NCBI Taxonomy" id="75948"/>
    <lineage>
        <taxon>Eukaryota</taxon>
        <taxon>Viridiplantae</taxon>
        <taxon>Streptophyta</taxon>
        <taxon>Embryophyta</taxon>
        <taxon>Tracheophyta</taxon>
        <taxon>Spermatophyta</taxon>
        <taxon>Magnoliopsida</taxon>
        <taxon>eudicotyledons</taxon>
        <taxon>Gunneridae</taxon>
        <taxon>Pentapetalae</taxon>
        <taxon>asterids</taxon>
        <taxon>campanulids</taxon>
        <taxon>Asterales</taxon>
        <taxon>Asteraceae</taxon>
        <taxon>Cichorioideae</taxon>
        <taxon>Cichorieae</taxon>
        <taxon>Lactucinae</taxon>
        <taxon>Lactuca</taxon>
    </lineage>
</organism>
<reference evidence="2" key="1">
    <citation type="submission" date="2023-04" db="EMBL/GenBank/DDBJ databases">
        <authorList>
            <person name="Vijverberg K."/>
            <person name="Xiong W."/>
            <person name="Schranz E."/>
        </authorList>
    </citation>
    <scope>NUCLEOTIDE SEQUENCE</scope>
</reference>
<accession>A0AA36E1D7</accession>
<feature type="transmembrane region" description="Helical" evidence="1">
    <location>
        <begin position="15"/>
        <end position="35"/>
    </location>
</feature>
<keyword evidence="1" id="KW-1133">Transmembrane helix</keyword>
<protein>
    <recommendedName>
        <fullName evidence="4">Transmembrane protein</fullName>
    </recommendedName>
</protein>